<evidence type="ECO:0000313" key="2">
    <source>
        <dbReference type="EMBL" id="KAK7426217.1"/>
    </source>
</evidence>
<dbReference type="Proteomes" id="UP001498421">
    <property type="component" value="Unassembled WGS sequence"/>
</dbReference>
<sequence>MAGRTRGTLKPPKPSLKRPPNPPTPRPDSDPNDELRKAFGERAFALLPDLLLNVRTRTFAYHDDMPESNPKLTVWAFMNALKGSTIKGQESVNVLENPRLLEIRMKKDIKKLTETPYTMNFKSSQNCDTMLRHLYGVERPTTEACVKSRGHKRKATSDNDDNNSESDDTDPFSRLDLKTCLALKKIFSKATKRKKEKRSKHS</sequence>
<organism evidence="2 3">
    <name type="scientific">Neonectria magnoliae</name>
    <dbReference type="NCBI Taxonomy" id="2732573"/>
    <lineage>
        <taxon>Eukaryota</taxon>
        <taxon>Fungi</taxon>
        <taxon>Dikarya</taxon>
        <taxon>Ascomycota</taxon>
        <taxon>Pezizomycotina</taxon>
        <taxon>Sordariomycetes</taxon>
        <taxon>Hypocreomycetidae</taxon>
        <taxon>Hypocreales</taxon>
        <taxon>Nectriaceae</taxon>
        <taxon>Neonectria</taxon>
    </lineage>
</organism>
<feature type="compositionally biased region" description="Acidic residues" evidence="1">
    <location>
        <begin position="158"/>
        <end position="170"/>
    </location>
</feature>
<comment type="caution">
    <text evidence="2">The sequence shown here is derived from an EMBL/GenBank/DDBJ whole genome shotgun (WGS) entry which is preliminary data.</text>
</comment>
<evidence type="ECO:0000256" key="1">
    <source>
        <dbReference type="SAM" id="MobiDB-lite"/>
    </source>
</evidence>
<evidence type="ECO:0000313" key="3">
    <source>
        <dbReference type="Proteomes" id="UP001498421"/>
    </source>
</evidence>
<dbReference type="EMBL" id="JAZAVK010000069">
    <property type="protein sequence ID" value="KAK7426217.1"/>
    <property type="molecule type" value="Genomic_DNA"/>
</dbReference>
<feature type="region of interest" description="Disordered" evidence="1">
    <location>
        <begin position="1"/>
        <end position="34"/>
    </location>
</feature>
<reference evidence="2 3" key="1">
    <citation type="journal article" date="2025" name="Microbiol. Resour. Announc.">
        <title>Draft genome sequences for Neonectria magnoliae and Neonectria punicea, canker pathogens of Liriodendron tulipifera and Acer saccharum in West Virginia.</title>
        <authorList>
            <person name="Petronek H.M."/>
            <person name="Kasson M.T."/>
            <person name="Metheny A.M."/>
            <person name="Stauder C.M."/>
            <person name="Lovett B."/>
            <person name="Lynch S.C."/>
            <person name="Garnas J.R."/>
            <person name="Kasson L.R."/>
            <person name="Stajich J.E."/>
        </authorList>
    </citation>
    <scope>NUCLEOTIDE SEQUENCE [LARGE SCALE GENOMIC DNA]</scope>
    <source>
        <strain evidence="2 3">NRRL 64651</strain>
    </source>
</reference>
<feature type="compositionally biased region" description="Pro residues" evidence="1">
    <location>
        <begin position="11"/>
        <end position="26"/>
    </location>
</feature>
<name>A0ABR1HZT1_9HYPO</name>
<proteinExistence type="predicted"/>
<accession>A0ABR1HZT1</accession>
<keyword evidence="3" id="KW-1185">Reference proteome</keyword>
<protein>
    <submittedName>
        <fullName evidence="2">Uncharacterized protein</fullName>
    </submittedName>
</protein>
<gene>
    <name evidence="2" type="ORF">QQZ08_007246</name>
</gene>
<feature type="region of interest" description="Disordered" evidence="1">
    <location>
        <begin position="144"/>
        <end position="172"/>
    </location>
</feature>